<evidence type="ECO:0000313" key="1">
    <source>
        <dbReference type="EMBL" id="MBB5160049.1"/>
    </source>
</evidence>
<dbReference type="EMBL" id="JACHIW010000005">
    <property type="protein sequence ID" value="MBB5160049.1"/>
    <property type="molecule type" value="Genomic_DNA"/>
</dbReference>
<reference evidence="1 2" key="1">
    <citation type="submission" date="2020-08" db="EMBL/GenBank/DDBJ databases">
        <title>Sequencing the genomes of 1000 actinobacteria strains.</title>
        <authorList>
            <person name="Klenk H.-P."/>
        </authorList>
    </citation>
    <scope>NUCLEOTIDE SEQUENCE [LARGE SCALE GENOMIC DNA]</scope>
    <source>
        <strain evidence="1 2">DSM 45584</strain>
    </source>
</reference>
<evidence type="ECO:0000313" key="2">
    <source>
        <dbReference type="Proteomes" id="UP000584374"/>
    </source>
</evidence>
<keyword evidence="2" id="KW-1185">Reference proteome</keyword>
<sequence length="97" mass="10427">MTMACLPVRALEATIAPQQSRTPVAWFTSDDIGTAPADIWVDHHRTAHERAQARRGRTLCDVRVIGGNAPTHAQVSVVGCRNCAARRAAPTQLTAVV</sequence>
<accession>A0A840QKI6</accession>
<dbReference type="AlphaFoldDB" id="A0A840QKI6"/>
<name>A0A840QKI6_9PSEU</name>
<comment type="caution">
    <text evidence="1">The sequence shown here is derived from an EMBL/GenBank/DDBJ whole genome shotgun (WGS) entry which is preliminary data.</text>
</comment>
<dbReference type="Proteomes" id="UP000584374">
    <property type="component" value="Unassembled WGS sequence"/>
</dbReference>
<protein>
    <submittedName>
        <fullName evidence="1">Uncharacterized protein</fullName>
    </submittedName>
</protein>
<organism evidence="1 2">
    <name type="scientific">Saccharopolyspora phatthalungensis</name>
    <dbReference type="NCBI Taxonomy" id="664693"/>
    <lineage>
        <taxon>Bacteria</taxon>
        <taxon>Bacillati</taxon>
        <taxon>Actinomycetota</taxon>
        <taxon>Actinomycetes</taxon>
        <taxon>Pseudonocardiales</taxon>
        <taxon>Pseudonocardiaceae</taxon>
        <taxon>Saccharopolyspora</taxon>
    </lineage>
</organism>
<gene>
    <name evidence="1" type="ORF">BJ970_007650</name>
</gene>
<proteinExistence type="predicted"/>